<dbReference type="RefSeq" id="WP_317958234.1">
    <property type="nucleotide sequence ID" value="NZ_BSKO01000001.1"/>
</dbReference>
<gene>
    <name evidence="2" type="ORF">MACH08_28200</name>
</gene>
<dbReference type="PROSITE" id="PS51832">
    <property type="entry name" value="HD_GYP"/>
    <property type="match status" value="1"/>
</dbReference>
<reference evidence="2 3" key="1">
    <citation type="submission" date="2023-02" db="EMBL/GenBank/DDBJ databases">
        <title>Oceanobacillus kimchii IFOP_LL358 isolated form Alexandrium catenella lab strain.</title>
        <authorList>
            <person name="Gajardo G."/>
            <person name="Ueki S."/>
            <person name="Maruyama F."/>
        </authorList>
    </citation>
    <scope>NUCLEOTIDE SEQUENCE [LARGE SCALE GENOMIC DNA]</scope>
    <source>
        <strain evidence="2 3">IFOP_LL358</strain>
    </source>
</reference>
<feature type="domain" description="HD-GYP" evidence="1">
    <location>
        <begin position="113"/>
        <end position="309"/>
    </location>
</feature>
<protein>
    <submittedName>
        <fullName evidence="2">HD family phosphohydrolase</fullName>
    </submittedName>
</protein>
<organism evidence="2 3">
    <name type="scientific">Oceanobacillus kimchii</name>
    <dbReference type="NCBI Taxonomy" id="746691"/>
    <lineage>
        <taxon>Bacteria</taxon>
        <taxon>Bacillati</taxon>
        <taxon>Bacillota</taxon>
        <taxon>Bacilli</taxon>
        <taxon>Bacillales</taxon>
        <taxon>Bacillaceae</taxon>
        <taxon>Oceanobacillus</taxon>
    </lineage>
</organism>
<evidence type="ECO:0000313" key="2">
    <source>
        <dbReference type="EMBL" id="GLO67036.1"/>
    </source>
</evidence>
<dbReference type="Gene3D" id="1.10.3210.10">
    <property type="entry name" value="Hypothetical protein af1432"/>
    <property type="match status" value="1"/>
</dbReference>
<dbReference type="InterPro" id="IPR037522">
    <property type="entry name" value="HD_GYP_dom"/>
</dbReference>
<dbReference type="SMART" id="SM00471">
    <property type="entry name" value="HDc"/>
    <property type="match status" value="1"/>
</dbReference>
<keyword evidence="3" id="KW-1185">Reference proteome</keyword>
<dbReference type="InterPro" id="IPR003607">
    <property type="entry name" value="HD/PDEase_dom"/>
</dbReference>
<dbReference type="EMBL" id="BSKO01000001">
    <property type="protein sequence ID" value="GLO67036.1"/>
    <property type="molecule type" value="Genomic_DNA"/>
</dbReference>
<dbReference type="InterPro" id="IPR006675">
    <property type="entry name" value="HDIG_dom"/>
</dbReference>
<evidence type="ECO:0000313" key="3">
    <source>
        <dbReference type="Proteomes" id="UP001275436"/>
    </source>
</evidence>
<name>A0ABQ5TL39_9BACI</name>
<proteinExistence type="predicted"/>
<dbReference type="Proteomes" id="UP001275436">
    <property type="component" value="Unassembled WGS sequence"/>
</dbReference>
<dbReference type="CDD" id="cd00077">
    <property type="entry name" value="HDc"/>
    <property type="match status" value="1"/>
</dbReference>
<dbReference type="PANTHER" id="PTHR43155">
    <property type="entry name" value="CYCLIC DI-GMP PHOSPHODIESTERASE PA4108-RELATED"/>
    <property type="match status" value="1"/>
</dbReference>
<dbReference type="NCBIfam" id="TIGR00277">
    <property type="entry name" value="HDIG"/>
    <property type="match status" value="1"/>
</dbReference>
<dbReference type="PANTHER" id="PTHR43155:SF2">
    <property type="entry name" value="CYCLIC DI-GMP PHOSPHODIESTERASE PA4108"/>
    <property type="match status" value="1"/>
</dbReference>
<dbReference type="Pfam" id="PF13487">
    <property type="entry name" value="HD_5"/>
    <property type="match status" value="1"/>
</dbReference>
<comment type="caution">
    <text evidence="2">The sequence shown here is derived from an EMBL/GenBank/DDBJ whole genome shotgun (WGS) entry which is preliminary data.</text>
</comment>
<dbReference type="SUPFAM" id="SSF109604">
    <property type="entry name" value="HD-domain/PDEase-like"/>
    <property type="match status" value="1"/>
</dbReference>
<sequence length="362" mass="40852">MKLVSTKLIQSEDTLAQSLYDEQGVILLARGMKLTSNVIQKLLDRGITYVYIEGDIDDDQYYEPVISDQLRQKAVHTLNDTFRGIKQAGLLSKSYVLQTKEMELKEVVDQILYEVEGNESSLTLLSDIMITNDYILQHSLNVAIYSIAIGKQLSYTTEQLKELGIGALLHDVGKIFIESEILNKPSSLDETEFQIIKSHTKLGFDYLRSYPGFPKNVAQCAYQHHERLDGSGYPLGLYDKDIIPYAKIIAVADVFDAVTSNRVYREALLPHEALEILYAGAVREFDITIIEAFKKSIAVYPEGLMVNLSDGSSGKVIRQNKHLCDRPIIRVTEVQGKILDNPYELNLGKVMNTLIKEVIKNR</sequence>
<accession>A0ABQ5TL39</accession>
<evidence type="ECO:0000259" key="1">
    <source>
        <dbReference type="PROSITE" id="PS51832"/>
    </source>
</evidence>